<evidence type="ECO:0008006" key="4">
    <source>
        <dbReference type="Google" id="ProtNLM"/>
    </source>
</evidence>
<sequence length="208" mass="25680">MDQKDQEEQTFKNFIKNNLLVFFTYNPKVHKSLNYSRIYNSYWYFRSCPNNFSQCGIQCNQVIITNYIFYHINLHNNSNQLYDKNRKQLLILLIFYNIDYNYSFDRNSSHIFYSLKMIKVYELHTMQSEDACQSQYILYYIWFLIMGIYFIFRSIGVYLAYVAYKFLRAKHNIEETKKKRKLRYMEMYKEKEQKKGEIQNQKYGDRKL</sequence>
<feature type="transmembrane region" description="Helical" evidence="1">
    <location>
        <begin position="137"/>
        <end position="161"/>
    </location>
</feature>
<accession>A0A8S1K3I3</accession>
<comment type="caution">
    <text evidence="2">The sequence shown here is derived from an EMBL/GenBank/DDBJ whole genome shotgun (WGS) entry which is preliminary data.</text>
</comment>
<keyword evidence="1" id="KW-0472">Membrane</keyword>
<evidence type="ECO:0000256" key="1">
    <source>
        <dbReference type="SAM" id="Phobius"/>
    </source>
</evidence>
<proteinExistence type="predicted"/>
<keyword evidence="1" id="KW-1133">Transmembrane helix</keyword>
<dbReference type="EMBL" id="CAJJDM010000011">
    <property type="protein sequence ID" value="CAD8049869.1"/>
    <property type="molecule type" value="Genomic_DNA"/>
</dbReference>
<evidence type="ECO:0000313" key="2">
    <source>
        <dbReference type="EMBL" id="CAD8049869.1"/>
    </source>
</evidence>
<keyword evidence="1" id="KW-0812">Transmembrane</keyword>
<name>A0A8S1K3I3_PARPR</name>
<gene>
    <name evidence="2" type="ORF">PPRIM_AZ9-3.1.T0140205</name>
</gene>
<keyword evidence="3" id="KW-1185">Reference proteome</keyword>
<reference evidence="2" key="1">
    <citation type="submission" date="2021-01" db="EMBL/GenBank/DDBJ databases">
        <authorList>
            <consortium name="Genoscope - CEA"/>
            <person name="William W."/>
        </authorList>
    </citation>
    <scope>NUCLEOTIDE SEQUENCE</scope>
</reference>
<dbReference type="AlphaFoldDB" id="A0A8S1K3I3"/>
<evidence type="ECO:0000313" key="3">
    <source>
        <dbReference type="Proteomes" id="UP000688137"/>
    </source>
</evidence>
<dbReference type="Proteomes" id="UP000688137">
    <property type="component" value="Unassembled WGS sequence"/>
</dbReference>
<organism evidence="2 3">
    <name type="scientific">Paramecium primaurelia</name>
    <dbReference type="NCBI Taxonomy" id="5886"/>
    <lineage>
        <taxon>Eukaryota</taxon>
        <taxon>Sar</taxon>
        <taxon>Alveolata</taxon>
        <taxon>Ciliophora</taxon>
        <taxon>Intramacronucleata</taxon>
        <taxon>Oligohymenophorea</taxon>
        <taxon>Peniculida</taxon>
        <taxon>Parameciidae</taxon>
        <taxon>Paramecium</taxon>
    </lineage>
</organism>
<protein>
    <recommendedName>
        <fullName evidence="4">Transmembrane protein</fullName>
    </recommendedName>
</protein>